<dbReference type="VEuPathDB" id="FungiDB:FOC1_g10000225"/>
<protein>
    <submittedName>
        <fullName evidence="1">Uncharacterized protein</fullName>
    </submittedName>
</protein>
<dbReference type="VEuPathDB" id="FungiDB:FOZG_07942"/>
<gene>
    <name evidence="1" type="ORF">BFJ69_g8555</name>
</gene>
<dbReference type="VEuPathDB" id="FungiDB:FOMG_11543"/>
<dbReference type="Proteomes" id="UP000285084">
    <property type="component" value="Unassembled WGS sequence"/>
</dbReference>
<accession>A0A420N2E2</accession>
<evidence type="ECO:0000313" key="2">
    <source>
        <dbReference type="Proteomes" id="UP000285084"/>
    </source>
</evidence>
<dbReference type="EMBL" id="MRCX01000072">
    <property type="protein sequence ID" value="RKK74449.1"/>
    <property type="molecule type" value="Genomic_DNA"/>
</dbReference>
<evidence type="ECO:0000313" key="1">
    <source>
        <dbReference type="EMBL" id="RKK74449.1"/>
    </source>
</evidence>
<dbReference type="VEuPathDB" id="FungiDB:HZS61_013297"/>
<sequence>MAIDGLPASLIYLDETNPGATHVLNTKPQGMVGWEAIIDSRTEIKRYWESLVNITRTQDLPGLDSLFTSFPTPPHLYETATFTFRNILKGSEPGLLHDIFALSSVSYVALIYSRRIGKLDTDNIFRDINIWRDSIGDSQHRQLFNDLIQRLWGASGDMTTSPFQTKQSLHSASPLNGQDYKAPQSATMQDISFFGDFFDPSQMVGTGGSHPTVFDTPELQLSSGDLRRSAVMNILINFLANCENLMDILSGHGTTTKGPHADVSLEVKNFTQALRQHESFEDPSARGILAIVDRFVNLNYF</sequence>
<name>A0A420N2E2_FUSOX</name>
<organism evidence="1 2">
    <name type="scientific">Fusarium oxysporum</name>
    <name type="common">Fusarium vascular wilt</name>
    <dbReference type="NCBI Taxonomy" id="5507"/>
    <lineage>
        <taxon>Eukaryota</taxon>
        <taxon>Fungi</taxon>
        <taxon>Dikarya</taxon>
        <taxon>Ascomycota</taxon>
        <taxon>Pezizomycotina</taxon>
        <taxon>Sordariomycetes</taxon>
        <taxon>Hypocreomycetidae</taxon>
        <taxon>Hypocreales</taxon>
        <taxon>Nectriaceae</taxon>
        <taxon>Fusarium</taxon>
        <taxon>Fusarium oxysporum species complex</taxon>
    </lineage>
</organism>
<dbReference type="AlphaFoldDB" id="A0A420N2E2"/>
<comment type="caution">
    <text evidence="1">The sequence shown here is derived from an EMBL/GenBank/DDBJ whole genome shotgun (WGS) entry which is preliminary data.</text>
</comment>
<dbReference type="VEuPathDB" id="FungiDB:FOXG_05688"/>
<proteinExistence type="predicted"/>
<reference evidence="1 2" key="1">
    <citation type="journal article" date="2018" name="Sci. Rep.">
        <title>Characterisation of pathogen-specific regions and novel effector candidates in Fusarium oxysporum f. sp. cepae.</title>
        <authorList>
            <person name="Armitage A.D."/>
            <person name="Taylor A."/>
            <person name="Sobczyk M.K."/>
            <person name="Baxter L."/>
            <person name="Greenfield B.P."/>
            <person name="Bates H.J."/>
            <person name="Wilson F."/>
            <person name="Jackson A.C."/>
            <person name="Ott S."/>
            <person name="Harrison R.J."/>
            <person name="Clarkson J.P."/>
        </authorList>
    </citation>
    <scope>NUCLEOTIDE SEQUENCE [LARGE SCALE GENOMIC DNA]</scope>
    <source>
        <strain evidence="1 2">Fo_A13</strain>
    </source>
</reference>